<protein>
    <submittedName>
        <fullName evidence="3">Membrane protein</fullName>
    </submittedName>
</protein>
<dbReference type="AlphaFoldDB" id="A0AAE7JP60"/>
<gene>
    <name evidence="3" type="ORF">CURT_0459</name>
</gene>
<evidence type="ECO:0000256" key="1">
    <source>
        <dbReference type="SAM" id="Coils"/>
    </source>
</evidence>
<evidence type="ECO:0000313" key="4">
    <source>
        <dbReference type="Proteomes" id="UP000509722"/>
    </source>
</evidence>
<dbReference type="Proteomes" id="UP000509722">
    <property type="component" value="Chromosome"/>
</dbReference>
<dbReference type="EMBL" id="CP053832">
    <property type="protein sequence ID" value="QKF83980.1"/>
    <property type="molecule type" value="Genomic_DNA"/>
</dbReference>
<organism evidence="3 4">
    <name type="scientific">Campylobacter ureolyticus</name>
    <dbReference type="NCBI Taxonomy" id="827"/>
    <lineage>
        <taxon>Bacteria</taxon>
        <taxon>Pseudomonadati</taxon>
        <taxon>Campylobacterota</taxon>
        <taxon>Epsilonproteobacteria</taxon>
        <taxon>Campylobacterales</taxon>
        <taxon>Campylobacteraceae</taxon>
        <taxon>Campylobacter</taxon>
    </lineage>
</organism>
<name>A0AAE7JP60_9BACT</name>
<keyword evidence="2" id="KW-0812">Transmembrane</keyword>
<evidence type="ECO:0000313" key="3">
    <source>
        <dbReference type="EMBL" id="QKF83980.1"/>
    </source>
</evidence>
<proteinExistence type="predicted"/>
<evidence type="ECO:0000256" key="2">
    <source>
        <dbReference type="SAM" id="Phobius"/>
    </source>
</evidence>
<keyword evidence="1" id="KW-0175">Coiled coil</keyword>
<keyword evidence="2" id="KW-0472">Membrane</keyword>
<reference evidence="3 4" key="1">
    <citation type="submission" date="2020-05" db="EMBL/GenBank/DDBJ databases">
        <title>Complete genome sequencing of Campylobacter and Arcobacter type strains.</title>
        <authorList>
            <person name="Miller W.G."/>
            <person name="Yee E."/>
        </authorList>
    </citation>
    <scope>NUCLEOTIDE SEQUENCE [LARGE SCALE GENOMIC DNA]</scope>
    <source>
        <strain evidence="3 4">LMG 6451</strain>
    </source>
</reference>
<accession>A0AAE7JP60</accession>
<feature type="transmembrane region" description="Helical" evidence="2">
    <location>
        <begin position="46"/>
        <end position="65"/>
    </location>
</feature>
<feature type="transmembrane region" description="Helical" evidence="2">
    <location>
        <begin position="14"/>
        <end position="34"/>
    </location>
</feature>
<sequence>MFNIILYFLRKNQIFFYTFLLLFLLFYSYFLGFIMFDISDDFLKDLFFILITFLIFWILAFYFSFYKKRQNYTLGYEKEKFEFFKDAIINEYSLKENKNIFEKIESIKEFINRYFHKESLLTFKVLKLVNKTLSVYVNNLKQEKMVQKALSSTSNLEKIEILNLKIKNLQEQNSSLLNILDDYIVELGSKSFNDKEVVLLEYELKNTIELLKNREKK</sequence>
<keyword evidence="2" id="KW-1133">Transmembrane helix</keyword>
<feature type="coiled-coil region" evidence="1">
    <location>
        <begin position="159"/>
        <end position="186"/>
    </location>
</feature>